<organism evidence="1 2">
    <name type="scientific">Microdochium trichocladiopsis</name>
    <dbReference type="NCBI Taxonomy" id="1682393"/>
    <lineage>
        <taxon>Eukaryota</taxon>
        <taxon>Fungi</taxon>
        <taxon>Dikarya</taxon>
        <taxon>Ascomycota</taxon>
        <taxon>Pezizomycotina</taxon>
        <taxon>Sordariomycetes</taxon>
        <taxon>Xylariomycetidae</taxon>
        <taxon>Xylariales</taxon>
        <taxon>Microdochiaceae</taxon>
        <taxon>Microdochium</taxon>
    </lineage>
</organism>
<accession>A0A9P9BUZ1</accession>
<sequence>MASANAGHKLEELQSEIASKFCGTARIALNCIYFSATDVLDPQKLDHLVGIFRHEGCDRVNPSHFLAATISATMLESALALSRLSLSDLNNVSPPLLHLPPGE</sequence>
<dbReference type="OrthoDB" id="4227485at2759"/>
<protein>
    <submittedName>
        <fullName evidence="1">Uncharacterized protein</fullName>
    </submittedName>
</protein>
<gene>
    <name evidence="1" type="ORF">B0I36DRAFT_73316</name>
</gene>
<dbReference type="EMBL" id="JAGTJQ010000002">
    <property type="protein sequence ID" value="KAH7037964.1"/>
    <property type="molecule type" value="Genomic_DNA"/>
</dbReference>
<evidence type="ECO:0000313" key="1">
    <source>
        <dbReference type="EMBL" id="KAH7037964.1"/>
    </source>
</evidence>
<reference evidence="1" key="1">
    <citation type="journal article" date="2021" name="Nat. Commun.">
        <title>Genetic determinants of endophytism in the Arabidopsis root mycobiome.</title>
        <authorList>
            <person name="Mesny F."/>
            <person name="Miyauchi S."/>
            <person name="Thiergart T."/>
            <person name="Pickel B."/>
            <person name="Atanasova L."/>
            <person name="Karlsson M."/>
            <person name="Huettel B."/>
            <person name="Barry K.W."/>
            <person name="Haridas S."/>
            <person name="Chen C."/>
            <person name="Bauer D."/>
            <person name="Andreopoulos W."/>
            <person name="Pangilinan J."/>
            <person name="LaButti K."/>
            <person name="Riley R."/>
            <person name="Lipzen A."/>
            <person name="Clum A."/>
            <person name="Drula E."/>
            <person name="Henrissat B."/>
            <person name="Kohler A."/>
            <person name="Grigoriev I.V."/>
            <person name="Martin F.M."/>
            <person name="Hacquard S."/>
        </authorList>
    </citation>
    <scope>NUCLEOTIDE SEQUENCE</scope>
    <source>
        <strain evidence="1">MPI-CAGE-CH-0230</strain>
    </source>
</reference>
<dbReference type="GeneID" id="70192838"/>
<evidence type="ECO:0000313" key="2">
    <source>
        <dbReference type="Proteomes" id="UP000756346"/>
    </source>
</evidence>
<dbReference type="AlphaFoldDB" id="A0A9P9BUZ1"/>
<dbReference type="Proteomes" id="UP000756346">
    <property type="component" value="Unassembled WGS sequence"/>
</dbReference>
<keyword evidence="2" id="KW-1185">Reference proteome</keyword>
<comment type="caution">
    <text evidence="1">The sequence shown here is derived from an EMBL/GenBank/DDBJ whole genome shotgun (WGS) entry which is preliminary data.</text>
</comment>
<dbReference type="RefSeq" id="XP_046017085.1">
    <property type="nucleotide sequence ID" value="XM_046163292.1"/>
</dbReference>
<name>A0A9P9BUZ1_9PEZI</name>
<proteinExistence type="predicted"/>